<dbReference type="Gene3D" id="2.40.128.130">
    <property type="entry name" value="Autotransporter beta-domain"/>
    <property type="match status" value="1"/>
</dbReference>
<evidence type="ECO:0000313" key="2">
    <source>
        <dbReference type="EMBL" id="BBF23649.1"/>
    </source>
</evidence>
<dbReference type="Proteomes" id="UP000271003">
    <property type="component" value="Chromosome"/>
</dbReference>
<gene>
    <name evidence="2" type="ORF">SUTMEG_15400</name>
</gene>
<dbReference type="PROSITE" id="PS51208">
    <property type="entry name" value="AUTOTRANSPORTER"/>
    <property type="match status" value="1"/>
</dbReference>
<dbReference type="OrthoDB" id="8146511at2"/>
<dbReference type="SUPFAM" id="SSF103515">
    <property type="entry name" value="Autotransporter"/>
    <property type="match status" value="1"/>
</dbReference>
<dbReference type="RefSeq" id="WP_120177233.1">
    <property type="nucleotide sequence ID" value="NZ_AP018786.1"/>
</dbReference>
<organism evidence="2 3">
    <name type="scientific">Sutterella megalosphaeroides</name>
    <dbReference type="NCBI Taxonomy" id="2494234"/>
    <lineage>
        <taxon>Bacteria</taxon>
        <taxon>Pseudomonadati</taxon>
        <taxon>Pseudomonadota</taxon>
        <taxon>Betaproteobacteria</taxon>
        <taxon>Burkholderiales</taxon>
        <taxon>Sutterellaceae</taxon>
        <taxon>Sutterella</taxon>
    </lineage>
</organism>
<reference evidence="2 3" key="1">
    <citation type="journal article" date="2018" name="Int. J. Syst. Evol. Microbiol.">
        <title>Mesosutterella multiformis gen. nov., sp. nov., a member of the family Sutterellaceae and Sutterella megalosphaeroides sp. nov., isolated from human faeces.</title>
        <authorList>
            <person name="Sakamoto M."/>
            <person name="Ikeyama N."/>
            <person name="Kunihiro T."/>
            <person name="Iino T."/>
            <person name="Yuki M."/>
            <person name="Ohkuma M."/>
        </authorList>
    </citation>
    <scope>NUCLEOTIDE SEQUENCE [LARGE SCALE GENOMIC DNA]</scope>
    <source>
        <strain evidence="2 3">6FBBBH3</strain>
    </source>
</reference>
<dbReference type="KEGG" id="sutt:SUTMEG_15400"/>
<protein>
    <submittedName>
        <fullName evidence="2">Membrane protein</fullName>
    </submittedName>
</protein>
<dbReference type="AlphaFoldDB" id="A0A2Z6IB14"/>
<name>A0A2Z6IB14_9BURK</name>
<keyword evidence="3" id="KW-1185">Reference proteome</keyword>
<proteinExistence type="predicted"/>
<sequence length="739" mass="77002">MTHTDAVARVLSFSFAGLAGVAACGVCNAESVVVTGNATNGVLSLDAESYALVCPDGNCRLAGWDADEDPDRNTFEHGSVTLTGVRDDTGFFYGADHSNNFVDEHPGSGRVTLSDNRVELVESVASDVRGAYINISPAKSYESVSAERNTVRFTGHIPETTEAVSAGGAYVFVYGGGTGTGDLPKQLSVSGNRAVLSNVTGGSMLYDLFGGRVSTLPNRPTTELSAVGNAVEIEGSELDARSAYRLVFGGYAGSSGGKATVTENSVSIVDSTLHGADIQLVAAGVVDTDGDFTVSGNVVRLRNTTVEGDVYGGFHVTSGLYTGVGIDAGNRIEASGVNRVRSAGGFDTLVLTLSDVNVESPVLTLEDPLDLTGRTVRLTASNLKDPDALYECVLAPEITGLTADTMVYEGTLVDYAFEADILSEATGDTLSVGRARSSLNENAKTLSEVRLGTAAFVAQGAEFVADDGLRALDDALKLGDRQVFGVVTGGTSRYETGSRVDVDGVTLATGAAVRLGSGALGLFVEAGWASSDAAAGNATAEGDHDYFGAGVAGLWKLSDAWRLDAALRLGRSSTEFDGHFESEHAAYDSDGLYASVHAGVTRTMPLADTMRLAFYGRYVGVYLEGDDVRLTDEAASRYSADDVTTHAARAGLRLSGEGSRRFAWHAGLAYEHVFGGDASGTVEGLALDEPSLSGNTLIGELGLELRPEEDASWGVHFGLKGYGLDRRGVTGNVAVGWSW</sequence>
<dbReference type="EMBL" id="AP018786">
    <property type="protein sequence ID" value="BBF23649.1"/>
    <property type="molecule type" value="Genomic_DNA"/>
</dbReference>
<accession>A0A2Z6IB14</accession>
<feature type="domain" description="Autotransporter" evidence="1">
    <location>
        <begin position="476"/>
        <end position="739"/>
    </location>
</feature>
<dbReference type="Pfam" id="PF03797">
    <property type="entry name" value="Autotransporter"/>
    <property type="match status" value="1"/>
</dbReference>
<dbReference type="InterPro" id="IPR036709">
    <property type="entry name" value="Autotransporte_beta_dom_sf"/>
</dbReference>
<evidence type="ECO:0000259" key="1">
    <source>
        <dbReference type="PROSITE" id="PS51208"/>
    </source>
</evidence>
<evidence type="ECO:0000313" key="3">
    <source>
        <dbReference type="Proteomes" id="UP000271003"/>
    </source>
</evidence>
<dbReference type="InterPro" id="IPR005546">
    <property type="entry name" value="Autotransporte_beta"/>
</dbReference>
<dbReference type="SMART" id="SM00869">
    <property type="entry name" value="Autotransporter"/>
    <property type="match status" value="1"/>
</dbReference>